<dbReference type="Proteomes" id="UP000519439">
    <property type="component" value="Unassembled WGS sequence"/>
</dbReference>
<evidence type="ECO:0000256" key="1">
    <source>
        <dbReference type="ARBA" id="ARBA00004651"/>
    </source>
</evidence>
<dbReference type="GO" id="GO:0005886">
    <property type="term" value="C:plasma membrane"/>
    <property type="evidence" value="ECO:0007669"/>
    <property type="project" value="UniProtKB-SubCell"/>
</dbReference>
<feature type="transmembrane region" description="Helical" evidence="7">
    <location>
        <begin position="212"/>
        <end position="235"/>
    </location>
</feature>
<dbReference type="PANTHER" id="PTHR43386:SF25">
    <property type="entry name" value="PEPTIDE ABC TRANSPORTER PERMEASE PROTEIN"/>
    <property type="match status" value="1"/>
</dbReference>
<keyword evidence="10" id="KW-1185">Reference proteome</keyword>
<evidence type="ECO:0000256" key="4">
    <source>
        <dbReference type="ARBA" id="ARBA00022692"/>
    </source>
</evidence>
<protein>
    <submittedName>
        <fullName evidence="9">Peptide/nickel transport system permease protein</fullName>
    </submittedName>
</protein>
<evidence type="ECO:0000256" key="5">
    <source>
        <dbReference type="ARBA" id="ARBA00022989"/>
    </source>
</evidence>
<dbReference type="RefSeq" id="WP_035458369.1">
    <property type="nucleotide sequence ID" value="NZ_JACIDC010000001.1"/>
</dbReference>
<dbReference type="GO" id="GO:0055085">
    <property type="term" value="P:transmembrane transport"/>
    <property type="evidence" value="ECO:0007669"/>
    <property type="project" value="InterPro"/>
</dbReference>
<keyword evidence="5 7" id="KW-1133">Transmembrane helix</keyword>
<keyword evidence="6 7" id="KW-0472">Membrane</keyword>
<comment type="similarity">
    <text evidence="7">Belongs to the binding-protein-dependent transport system permease family.</text>
</comment>
<feature type="transmembrane region" description="Helical" evidence="7">
    <location>
        <begin position="93"/>
        <end position="116"/>
    </location>
</feature>
<feature type="transmembrane region" description="Helical" evidence="7">
    <location>
        <begin position="136"/>
        <end position="164"/>
    </location>
</feature>
<sequence>MTDLAPEVTDSAPRRWGPRAFSGLRRVPFGVALATLVVIFLVLCALFPELIAPKDPYQLSLLHSLRAPSLAFPFGTDQLGRDIFSRVVHGASYSLSIGLGATLIAVTVGLLVGLIAGSAGGAVDLAFMRIIDVLLAFPALFMSMAVVALIGKGSLNVLLAIAIAEIPRYARIVRSQVLVVRQSGYVEAALILGQRRWVTLLRHVLPNTIGPLIVLSTLGIGSAILSSAALSYLGLGPKPPTPEWGLMLAEGQGYLRKAWWIGVFPGIFATLTVVSTTVLGRYLKALSDGRA</sequence>
<evidence type="ECO:0000313" key="9">
    <source>
        <dbReference type="EMBL" id="MBB4038454.1"/>
    </source>
</evidence>
<feature type="domain" description="ABC transmembrane type-1" evidence="8">
    <location>
        <begin position="91"/>
        <end position="280"/>
    </location>
</feature>
<dbReference type="Gene3D" id="1.10.3720.10">
    <property type="entry name" value="MetI-like"/>
    <property type="match status" value="1"/>
</dbReference>
<gene>
    <name evidence="9" type="ORF">GGR34_000083</name>
</gene>
<evidence type="ECO:0000256" key="7">
    <source>
        <dbReference type="RuleBase" id="RU363032"/>
    </source>
</evidence>
<accession>A0A7W6IBQ5</accession>
<dbReference type="EMBL" id="JACIDC010000001">
    <property type="protein sequence ID" value="MBB4038454.1"/>
    <property type="molecule type" value="Genomic_DNA"/>
</dbReference>
<evidence type="ECO:0000259" key="8">
    <source>
        <dbReference type="PROSITE" id="PS50928"/>
    </source>
</evidence>
<comment type="caution">
    <text evidence="9">The sequence shown here is derived from an EMBL/GenBank/DDBJ whole genome shotgun (WGS) entry which is preliminary data.</text>
</comment>
<reference evidence="9 10" key="1">
    <citation type="submission" date="2020-08" db="EMBL/GenBank/DDBJ databases">
        <title>Genomic Encyclopedia of Type Strains, Phase IV (KMG-IV): sequencing the most valuable type-strain genomes for metagenomic binning, comparative biology and taxonomic classification.</title>
        <authorList>
            <person name="Goeker M."/>
        </authorList>
    </citation>
    <scope>NUCLEOTIDE SEQUENCE [LARGE SCALE GENOMIC DNA]</scope>
    <source>
        <strain evidence="9 10">DSM 15743</strain>
    </source>
</reference>
<dbReference type="SUPFAM" id="SSF161098">
    <property type="entry name" value="MetI-like"/>
    <property type="match status" value="1"/>
</dbReference>
<dbReference type="InterPro" id="IPR050366">
    <property type="entry name" value="BP-dependent_transpt_permease"/>
</dbReference>
<evidence type="ECO:0000313" key="10">
    <source>
        <dbReference type="Proteomes" id="UP000519439"/>
    </source>
</evidence>
<comment type="subcellular location">
    <subcellularLocation>
        <location evidence="1 7">Cell membrane</location>
        <topology evidence="1 7">Multi-pass membrane protein</topology>
    </subcellularLocation>
</comment>
<dbReference type="InterPro" id="IPR035906">
    <property type="entry name" value="MetI-like_sf"/>
</dbReference>
<keyword evidence="3" id="KW-1003">Cell membrane</keyword>
<dbReference type="AlphaFoldDB" id="A0A7W6IBQ5"/>
<keyword evidence="2 7" id="KW-0813">Transport</keyword>
<feature type="transmembrane region" description="Helical" evidence="7">
    <location>
        <begin position="258"/>
        <end position="283"/>
    </location>
</feature>
<feature type="transmembrane region" description="Helical" evidence="7">
    <location>
        <begin position="27"/>
        <end position="47"/>
    </location>
</feature>
<evidence type="ECO:0000256" key="2">
    <source>
        <dbReference type="ARBA" id="ARBA00022448"/>
    </source>
</evidence>
<dbReference type="PROSITE" id="PS50928">
    <property type="entry name" value="ABC_TM1"/>
    <property type="match status" value="1"/>
</dbReference>
<dbReference type="Pfam" id="PF00528">
    <property type="entry name" value="BPD_transp_1"/>
    <property type="match status" value="1"/>
</dbReference>
<dbReference type="InterPro" id="IPR000515">
    <property type="entry name" value="MetI-like"/>
</dbReference>
<dbReference type="PANTHER" id="PTHR43386">
    <property type="entry name" value="OLIGOPEPTIDE TRANSPORT SYSTEM PERMEASE PROTEIN APPC"/>
    <property type="match status" value="1"/>
</dbReference>
<name>A0A7W6IBQ5_9HYPH</name>
<dbReference type="CDD" id="cd06261">
    <property type="entry name" value="TM_PBP2"/>
    <property type="match status" value="1"/>
</dbReference>
<evidence type="ECO:0000256" key="6">
    <source>
        <dbReference type="ARBA" id="ARBA00023136"/>
    </source>
</evidence>
<evidence type="ECO:0000256" key="3">
    <source>
        <dbReference type="ARBA" id="ARBA00022475"/>
    </source>
</evidence>
<organism evidence="9 10">
    <name type="scientific">Microvirga flocculans</name>
    <dbReference type="NCBI Taxonomy" id="217168"/>
    <lineage>
        <taxon>Bacteria</taxon>
        <taxon>Pseudomonadati</taxon>
        <taxon>Pseudomonadota</taxon>
        <taxon>Alphaproteobacteria</taxon>
        <taxon>Hyphomicrobiales</taxon>
        <taxon>Methylobacteriaceae</taxon>
        <taxon>Microvirga</taxon>
    </lineage>
</organism>
<proteinExistence type="inferred from homology"/>
<keyword evidence="4 7" id="KW-0812">Transmembrane</keyword>